<dbReference type="AlphaFoldDB" id="A0A918DXR3"/>
<dbReference type="InterPro" id="IPR000835">
    <property type="entry name" value="HTH_MarR-typ"/>
</dbReference>
<dbReference type="Pfam" id="PF01047">
    <property type="entry name" value="MarR"/>
    <property type="match status" value="1"/>
</dbReference>
<dbReference type="EMBL" id="BMMS01000009">
    <property type="protein sequence ID" value="GGO86939.1"/>
    <property type="molecule type" value="Genomic_DNA"/>
</dbReference>
<keyword evidence="3" id="KW-0804">Transcription</keyword>
<organism evidence="5 6">
    <name type="scientific">Wenjunlia tyrosinilytica</name>
    <dbReference type="NCBI Taxonomy" id="1544741"/>
    <lineage>
        <taxon>Bacteria</taxon>
        <taxon>Bacillati</taxon>
        <taxon>Actinomycetota</taxon>
        <taxon>Actinomycetes</taxon>
        <taxon>Kitasatosporales</taxon>
        <taxon>Streptomycetaceae</taxon>
        <taxon>Wenjunlia</taxon>
    </lineage>
</organism>
<dbReference type="Proteomes" id="UP000641932">
    <property type="component" value="Unassembled WGS sequence"/>
</dbReference>
<dbReference type="PRINTS" id="PR00598">
    <property type="entry name" value="HTHMARR"/>
</dbReference>
<feature type="domain" description="HTH marR-type" evidence="4">
    <location>
        <begin position="8"/>
        <end position="143"/>
    </location>
</feature>
<dbReference type="RefSeq" id="WP_189131616.1">
    <property type="nucleotide sequence ID" value="NZ_BMMS01000009.1"/>
</dbReference>
<keyword evidence="1" id="KW-0805">Transcription regulation</keyword>
<evidence type="ECO:0000259" key="4">
    <source>
        <dbReference type="PROSITE" id="PS50995"/>
    </source>
</evidence>
<dbReference type="InterPro" id="IPR036388">
    <property type="entry name" value="WH-like_DNA-bd_sf"/>
</dbReference>
<protein>
    <submittedName>
        <fullName evidence="5">MarR family transcriptional regulator</fullName>
    </submittedName>
</protein>
<reference evidence="5" key="2">
    <citation type="submission" date="2020-09" db="EMBL/GenBank/DDBJ databases">
        <authorList>
            <person name="Sun Q."/>
            <person name="Zhou Y."/>
        </authorList>
    </citation>
    <scope>NUCLEOTIDE SEQUENCE</scope>
    <source>
        <strain evidence="5">CGMCC 4.7201</strain>
    </source>
</reference>
<evidence type="ECO:0000256" key="1">
    <source>
        <dbReference type="ARBA" id="ARBA00023015"/>
    </source>
</evidence>
<keyword evidence="6" id="KW-1185">Reference proteome</keyword>
<evidence type="ECO:0000256" key="2">
    <source>
        <dbReference type="ARBA" id="ARBA00023125"/>
    </source>
</evidence>
<evidence type="ECO:0000313" key="6">
    <source>
        <dbReference type="Proteomes" id="UP000641932"/>
    </source>
</evidence>
<dbReference type="PROSITE" id="PS01117">
    <property type="entry name" value="HTH_MARR_1"/>
    <property type="match status" value="1"/>
</dbReference>
<dbReference type="PANTHER" id="PTHR39515">
    <property type="entry name" value="CONSERVED PROTEIN"/>
    <property type="match status" value="1"/>
</dbReference>
<sequence>MAELSKDDLTAVSSLRAAVLRLSRRLRHQRVDESLSPTEMSVLGTLTRCGSATPGELARKEHVQPPSMTRIVAMLEAKGLVSREPHPDDRRQIVVSQTEQAEAILEESRRRRNAWLAELASGLTEDEWRKLREAAPILEKLAEM</sequence>
<dbReference type="InterPro" id="IPR052526">
    <property type="entry name" value="HTH-type_Bedaq_tolerance"/>
</dbReference>
<proteinExistence type="predicted"/>
<dbReference type="GO" id="GO:0003677">
    <property type="term" value="F:DNA binding"/>
    <property type="evidence" value="ECO:0007669"/>
    <property type="project" value="UniProtKB-KW"/>
</dbReference>
<dbReference type="InterPro" id="IPR036390">
    <property type="entry name" value="WH_DNA-bd_sf"/>
</dbReference>
<reference evidence="5" key="1">
    <citation type="journal article" date="2014" name="Int. J. Syst. Evol. Microbiol.">
        <title>Complete genome sequence of Corynebacterium casei LMG S-19264T (=DSM 44701T), isolated from a smear-ripened cheese.</title>
        <authorList>
            <consortium name="US DOE Joint Genome Institute (JGI-PGF)"/>
            <person name="Walter F."/>
            <person name="Albersmeier A."/>
            <person name="Kalinowski J."/>
            <person name="Ruckert C."/>
        </authorList>
    </citation>
    <scope>NUCLEOTIDE SEQUENCE</scope>
    <source>
        <strain evidence="5">CGMCC 4.7201</strain>
    </source>
</reference>
<keyword evidence="2" id="KW-0238">DNA-binding</keyword>
<comment type="caution">
    <text evidence="5">The sequence shown here is derived from an EMBL/GenBank/DDBJ whole genome shotgun (WGS) entry which is preliminary data.</text>
</comment>
<accession>A0A918DXR3</accession>
<dbReference type="PROSITE" id="PS50995">
    <property type="entry name" value="HTH_MARR_2"/>
    <property type="match status" value="1"/>
</dbReference>
<dbReference type="SMART" id="SM00347">
    <property type="entry name" value="HTH_MARR"/>
    <property type="match status" value="1"/>
</dbReference>
<gene>
    <name evidence="5" type="ORF">GCM10012280_24250</name>
</gene>
<name>A0A918DXR3_9ACTN</name>
<dbReference type="PANTHER" id="PTHR39515:SF2">
    <property type="entry name" value="HTH-TYPE TRANSCRIPTIONAL REGULATOR RV0880"/>
    <property type="match status" value="1"/>
</dbReference>
<dbReference type="SUPFAM" id="SSF46785">
    <property type="entry name" value="Winged helix' DNA-binding domain"/>
    <property type="match status" value="1"/>
</dbReference>
<evidence type="ECO:0000256" key="3">
    <source>
        <dbReference type="ARBA" id="ARBA00023163"/>
    </source>
</evidence>
<evidence type="ECO:0000313" key="5">
    <source>
        <dbReference type="EMBL" id="GGO86939.1"/>
    </source>
</evidence>
<dbReference type="InterPro" id="IPR023187">
    <property type="entry name" value="Tscrpt_reg_MarR-type_CS"/>
</dbReference>
<dbReference type="GO" id="GO:0003700">
    <property type="term" value="F:DNA-binding transcription factor activity"/>
    <property type="evidence" value="ECO:0007669"/>
    <property type="project" value="InterPro"/>
</dbReference>
<dbReference type="Gene3D" id="1.10.10.10">
    <property type="entry name" value="Winged helix-like DNA-binding domain superfamily/Winged helix DNA-binding domain"/>
    <property type="match status" value="1"/>
</dbReference>